<evidence type="ECO:0000256" key="2">
    <source>
        <dbReference type="ARBA" id="ARBA00022692"/>
    </source>
</evidence>
<dbReference type="AlphaFoldDB" id="A0A0D2B8K3"/>
<dbReference type="VEuPathDB" id="FungiDB:PV08_07772"/>
<evidence type="ECO:0000259" key="6">
    <source>
        <dbReference type="PROSITE" id="PS50850"/>
    </source>
</evidence>
<keyword evidence="4 5" id="KW-0472">Membrane</keyword>
<feature type="transmembrane region" description="Helical" evidence="5">
    <location>
        <begin position="466"/>
        <end position="486"/>
    </location>
</feature>
<feature type="transmembrane region" description="Helical" evidence="5">
    <location>
        <begin position="314"/>
        <end position="339"/>
    </location>
</feature>
<dbReference type="InterPro" id="IPR011701">
    <property type="entry name" value="MFS"/>
</dbReference>
<keyword evidence="2 5" id="KW-0812">Transmembrane</keyword>
<dbReference type="OrthoDB" id="5215911at2759"/>
<dbReference type="Pfam" id="PF07690">
    <property type="entry name" value="MFS_1"/>
    <property type="match status" value="1"/>
</dbReference>
<feature type="transmembrane region" description="Helical" evidence="5">
    <location>
        <begin position="403"/>
        <end position="423"/>
    </location>
</feature>
<evidence type="ECO:0000256" key="4">
    <source>
        <dbReference type="ARBA" id="ARBA00023136"/>
    </source>
</evidence>
<sequence length="542" mass="60051">MAAHNSRDVVPGTIHLVDTDAADHSHRHDIVLNPRPSSDPEDPLNWSKTRKAIAITMAYIYILGIGMSTTVQYSILTNIGEETNISIGDINTGTGLMFLFAGWGCLIWQPIALTYGRRGVYILSSLIALGPMVWTVYTSSRSIWWAHRSLLGLIVAPVESLGEISVSDLFFAHERGNYMGIYTLLVFGSNAFAPFLAGFITDAMGWEAAIWFGTIVLGVCLVIIFFGLEETMYFRHTIEGVDEGAAVEVIKGTENLDEKSAALSTNAPIPQTASPPAEVSYSQKRTYLQKLQLFRLDTGRPSVKQMFIMMIRPLFMFFYFPNVVWAGFLYGASLCWYNVQNATMALILNAPPYNFSAQSVGISYLSLLIGCIVAWWWAGWAGDEIAIRLARRNRGIREPEHRLWLLLFSGTLATAGLILWGVGAAHQTHFMGLIIGLGMTSFGIVSGGSTALAYDVDCFKEIAGESVVLVIVIRNTMGFAMSYGITPWLVNTGTQNCFIAVAFLCLFCNFSFLFMTVWGKRLRRLSAKKYWEYVDTLIVAAH</sequence>
<dbReference type="PANTHER" id="PTHR23502">
    <property type="entry name" value="MAJOR FACILITATOR SUPERFAMILY"/>
    <property type="match status" value="1"/>
</dbReference>
<dbReference type="EMBL" id="KN847496">
    <property type="protein sequence ID" value="KIW14985.1"/>
    <property type="molecule type" value="Genomic_DNA"/>
</dbReference>
<keyword evidence="3 5" id="KW-1133">Transmembrane helix</keyword>
<dbReference type="InterPro" id="IPR020846">
    <property type="entry name" value="MFS_dom"/>
</dbReference>
<organism evidence="7 8">
    <name type="scientific">Exophiala spinifera</name>
    <dbReference type="NCBI Taxonomy" id="91928"/>
    <lineage>
        <taxon>Eukaryota</taxon>
        <taxon>Fungi</taxon>
        <taxon>Dikarya</taxon>
        <taxon>Ascomycota</taxon>
        <taxon>Pezizomycotina</taxon>
        <taxon>Eurotiomycetes</taxon>
        <taxon>Chaetothyriomycetidae</taxon>
        <taxon>Chaetothyriales</taxon>
        <taxon>Herpotrichiellaceae</taxon>
        <taxon>Exophiala</taxon>
    </lineage>
</organism>
<feature type="transmembrane region" description="Helical" evidence="5">
    <location>
        <begin position="120"/>
        <end position="137"/>
    </location>
</feature>
<dbReference type="PROSITE" id="PS50850">
    <property type="entry name" value="MFS"/>
    <property type="match status" value="1"/>
</dbReference>
<dbReference type="GeneID" id="27334855"/>
<dbReference type="HOGENOM" id="CLU_008455_13_3_1"/>
<evidence type="ECO:0000256" key="3">
    <source>
        <dbReference type="ARBA" id="ARBA00022989"/>
    </source>
</evidence>
<dbReference type="Gene3D" id="1.20.1250.20">
    <property type="entry name" value="MFS general substrate transporter like domains"/>
    <property type="match status" value="1"/>
</dbReference>
<feature type="transmembrane region" description="Helical" evidence="5">
    <location>
        <begin position="498"/>
        <end position="519"/>
    </location>
</feature>
<feature type="transmembrane region" description="Helical" evidence="5">
    <location>
        <begin position="429"/>
        <end position="454"/>
    </location>
</feature>
<dbReference type="Proteomes" id="UP000053328">
    <property type="component" value="Unassembled WGS sequence"/>
</dbReference>
<evidence type="ECO:0000256" key="5">
    <source>
        <dbReference type="SAM" id="Phobius"/>
    </source>
</evidence>
<evidence type="ECO:0000256" key="1">
    <source>
        <dbReference type="ARBA" id="ARBA00004141"/>
    </source>
</evidence>
<dbReference type="RefSeq" id="XP_016235201.1">
    <property type="nucleotide sequence ID" value="XM_016382099.1"/>
</dbReference>
<comment type="subcellular location">
    <subcellularLocation>
        <location evidence="1">Membrane</location>
        <topology evidence="1">Multi-pass membrane protein</topology>
    </subcellularLocation>
</comment>
<dbReference type="GO" id="GO:0022857">
    <property type="term" value="F:transmembrane transporter activity"/>
    <property type="evidence" value="ECO:0007669"/>
    <property type="project" value="InterPro"/>
</dbReference>
<dbReference type="PANTHER" id="PTHR23502:SF30">
    <property type="entry name" value="TRANSPORTER, PUTATIVE (AFU_ORTHOLOGUE AFUA_8G04702)-RELATED"/>
    <property type="match status" value="1"/>
</dbReference>
<feature type="transmembrane region" description="Helical" evidence="5">
    <location>
        <begin position="52"/>
        <end position="75"/>
    </location>
</feature>
<protein>
    <recommendedName>
        <fullName evidence="6">Major facilitator superfamily (MFS) profile domain-containing protein</fullName>
    </recommendedName>
</protein>
<name>A0A0D2B8K3_9EURO</name>
<reference evidence="7 8" key="1">
    <citation type="submission" date="2015-01" db="EMBL/GenBank/DDBJ databases">
        <title>The Genome Sequence of Exophiala spinifera CBS89968.</title>
        <authorList>
            <consortium name="The Broad Institute Genomics Platform"/>
            <person name="Cuomo C."/>
            <person name="de Hoog S."/>
            <person name="Gorbushina A."/>
            <person name="Stielow B."/>
            <person name="Teixiera M."/>
            <person name="Abouelleil A."/>
            <person name="Chapman S.B."/>
            <person name="Priest M."/>
            <person name="Young S.K."/>
            <person name="Wortman J."/>
            <person name="Nusbaum C."/>
            <person name="Birren B."/>
        </authorList>
    </citation>
    <scope>NUCLEOTIDE SEQUENCE [LARGE SCALE GENOMIC DNA]</scope>
    <source>
        <strain evidence="7 8">CBS 89968</strain>
    </source>
</reference>
<feature type="transmembrane region" description="Helical" evidence="5">
    <location>
        <begin position="149"/>
        <end position="171"/>
    </location>
</feature>
<feature type="transmembrane region" description="Helical" evidence="5">
    <location>
        <begin position="178"/>
        <end position="197"/>
    </location>
</feature>
<dbReference type="SUPFAM" id="SSF103473">
    <property type="entry name" value="MFS general substrate transporter"/>
    <property type="match status" value="1"/>
</dbReference>
<dbReference type="InterPro" id="IPR036259">
    <property type="entry name" value="MFS_trans_sf"/>
</dbReference>
<gene>
    <name evidence="7" type="ORF">PV08_07772</name>
</gene>
<feature type="transmembrane region" description="Helical" evidence="5">
    <location>
        <begin position="209"/>
        <end position="228"/>
    </location>
</feature>
<proteinExistence type="predicted"/>
<evidence type="ECO:0000313" key="7">
    <source>
        <dbReference type="EMBL" id="KIW14985.1"/>
    </source>
</evidence>
<evidence type="ECO:0000313" key="8">
    <source>
        <dbReference type="Proteomes" id="UP000053328"/>
    </source>
</evidence>
<accession>A0A0D2B8K3</accession>
<feature type="domain" description="Major facilitator superfamily (MFS) profile" evidence="6">
    <location>
        <begin position="54"/>
        <end position="520"/>
    </location>
</feature>
<dbReference type="GO" id="GO:0005886">
    <property type="term" value="C:plasma membrane"/>
    <property type="evidence" value="ECO:0007669"/>
    <property type="project" value="TreeGrafter"/>
</dbReference>
<keyword evidence="8" id="KW-1185">Reference proteome</keyword>
<feature type="transmembrane region" description="Helical" evidence="5">
    <location>
        <begin position="359"/>
        <end position="382"/>
    </location>
</feature>
<feature type="transmembrane region" description="Helical" evidence="5">
    <location>
        <begin position="95"/>
        <end position="113"/>
    </location>
</feature>